<feature type="region of interest" description="Disordered" evidence="1">
    <location>
        <begin position="1"/>
        <end position="38"/>
    </location>
</feature>
<evidence type="ECO:0000313" key="2">
    <source>
        <dbReference type="EMBL" id="GKV19955.1"/>
    </source>
</evidence>
<gene>
    <name evidence="2" type="ORF">SLEP1_g30146</name>
</gene>
<comment type="caution">
    <text evidence="2">The sequence shown here is derived from an EMBL/GenBank/DDBJ whole genome shotgun (WGS) entry which is preliminary data.</text>
</comment>
<organism evidence="2 3">
    <name type="scientific">Rubroshorea leprosula</name>
    <dbReference type="NCBI Taxonomy" id="152421"/>
    <lineage>
        <taxon>Eukaryota</taxon>
        <taxon>Viridiplantae</taxon>
        <taxon>Streptophyta</taxon>
        <taxon>Embryophyta</taxon>
        <taxon>Tracheophyta</taxon>
        <taxon>Spermatophyta</taxon>
        <taxon>Magnoliopsida</taxon>
        <taxon>eudicotyledons</taxon>
        <taxon>Gunneridae</taxon>
        <taxon>Pentapetalae</taxon>
        <taxon>rosids</taxon>
        <taxon>malvids</taxon>
        <taxon>Malvales</taxon>
        <taxon>Dipterocarpaceae</taxon>
        <taxon>Rubroshorea</taxon>
    </lineage>
</organism>
<proteinExistence type="predicted"/>
<keyword evidence="3" id="KW-1185">Reference proteome</keyword>
<dbReference type="AlphaFoldDB" id="A0AAV5K5X2"/>
<accession>A0AAV5K5X2</accession>
<reference evidence="2 3" key="1">
    <citation type="journal article" date="2021" name="Commun. Biol.">
        <title>The genome of Shorea leprosula (Dipterocarpaceae) highlights the ecological relevance of drought in aseasonal tropical rainforests.</title>
        <authorList>
            <person name="Ng K.K.S."/>
            <person name="Kobayashi M.J."/>
            <person name="Fawcett J.A."/>
            <person name="Hatakeyama M."/>
            <person name="Paape T."/>
            <person name="Ng C.H."/>
            <person name="Ang C.C."/>
            <person name="Tnah L.H."/>
            <person name="Lee C.T."/>
            <person name="Nishiyama T."/>
            <person name="Sese J."/>
            <person name="O'Brien M.J."/>
            <person name="Copetti D."/>
            <person name="Mohd Noor M.I."/>
            <person name="Ong R.C."/>
            <person name="Putra M."/>
            <person name="Sireger I.Z."/>
            <person name="Indrioko S."/>
            <person name="Kosugi Y."/>
            <person name="Izuno A."/>
            <person name="Isagi Y."/>
            <person name="Lee S.L."/>
            <person name="Shimizu K.K."/>
        </authorList>
    </citation>
    <scope>NUCLEOTIDE SEQUENCE [LARGE SCALE GENOMIC DNA]</scope>
    <source>
        <strain evidence="2">214</strain>
    </source>
</reference>
<protein>
    <submittedName>
        <fullName evidence="2">Uncharacterized protein</fullName>
    </submittedName>
</protein>
<name>A0AAV5K5X2_9ROSI</name>
<dbReference type="EMBL" id="BPVZ01000054">
    <property type="protein sequence ID" value="GKV19955.1"/>
    <property type="molecule type" value="Genomic_DNA"/>
</dbReference>
<evidence type="ECO:0000313" key="3">
    <source>
        <dbReference type="Proteomes" id="UP001054252"/>
    </source>
</evidence>
<evidence type="ECO:0000256" key="1">
    <source>
        <dbReference type="SAM" id="MobiDB-lite"/>
    </source>
</evidence>
<dbReference type="Proteomes" id="UP001054252">
    <property type="component" value="Unassembled WGS sequence"/>
</dbReference>
<sequence>MSVQNSAERHCRNKHNQKLGTTEGNTADLMGIPDEKEF</sequence>